<dbReference type="Pfam" id="PF00226">
    <property type="entry name" value="DnaJ"/>
    <property type="match status" value="1"/>
</dbReference>
<dbReference type="OrthoDB" id="765884at2759"/>
<dbReference type="InterPro" id="IPR011990">
    <property type="entry name" value="TPR-like_helical_dom_sf"/>
</dbReference>
<dbReference type="SUPFAM" id="SSF48452">
    <property type="entry name" value="TPR-like"/>
    <property type="match status" value="2"/>
</dbReference>
<feature type="repeat" description="TPR" evidence="1">
    <location>
        <begin position="957"/>
        <end position="990"/>
    </location>
</feature>
<dbReference type="SMART" id="SM00271">
    <property type="entry name" value="DnaJ"/>
    <property type="match status" value="1"/>
</dbReference>
<feature type="compositionally biased region" description="Low complexity" evidence="2">
    <location>
        <begin position="408"/>
        <end position="421"/>
    </location>
</feature>
<protein>
    <recommendedName>
        <fullName evidence="3">J domain-containing protein</fullName>
    </recommendedName>
</protein>
<feature type="compositionally biased region" description="Polar residues" evidence="2">
    <location>
        <begin position="323"/>
        <end position="344"/>
    </location>
</feature>
<dbReference type="InterPro" id="IPR052758">
    <property type="entry name" value="SRC_co-chaperone"/>
</dbReference>
<feature type="compositionally biased region" description="Polar residues" evidence="2">
    <location>
        <begin position="352"/>
        <end position="363"/>
    </location>
</feature>
<feature type="compositionally biased region" description="Polar residues" evidence="2">
    <location>
        <begin position="234"/>
        <end position="247"/>
    </location>
</feature>
<feature type="compositionally biased region" description="Low complexity" evidence="2">
    <location>
        <begin position="38"/>
        <end position="48"/>
    </location>
</feature>
<evidence type="ECO:0000259" key="3">
    <source>
        <dbReference type="PROSITE" id="PS50076"/>
    </source>
</evidence>
<dbReference type="InterPro" id="IPR019734">
    <property type="entry name" value="TPR_rpt"/>
</dbReference>
<feature type="compositionally biased region" description="Basic and acidic residues" evidence="2">
    <location>
        <begin position="91"/>
        <end position="103"/>
    </location>
</feature>
<keyword evidence="5" id="KW-1185">Reference proteome</keyword>
<dbReference type="PANTHER" id="PTHR44200:SF1">
    <property type="entry name" value="DNAJ HOMOLOG SUBFAMILY C MEMBER 7"/>
    <property type="match status" value="1"/>
</dbReference>
<dbReference type="InterPro" id="IPR036869">
    <property type="entry name" value="J_dom_sf"/>
</dbReference>
<dbReference type="SMART" id="SM00028">
    <property type="entry name" value="TPR"/>
    <property type="match status" value="3"/>
</dbReference>
<feature type="compositionally biased region" description="Basic and acidic residues" evidence="2">
    <location>
        <begin position="443"/>
        <end position="452"/>
    </location>
</feature>
<feature type="compositionally biased region" description="Low complexity" evidence="2">
    <location>
        <begin position="307"/>
        <end position="322"/>
    </location>
</feature>
<keyword evidence="1" id="KW-0802">TPR repeat</keyword>
<feature type="region of interest" description="Disordered" evidence="2">
    <location>
        <begin position="19"/>
        <end position="48"/>
    </location>
</feature>
<feature type="compositionally biased region" description="Polar residues" evidence="2">
    <location>
        <begin position="575"/>
        <end position="584"/>
    </location>
</feature>
<feature type="compositionally biased region" description="Polar residues" evidence="2">
    <location>
        <begin position="1074"/>
        <end position="1083"/>
    </location>
</feature>
<dbReference type="InterPro" id="IPR001623">
    <property type="entry name" value="DnaJ_domain"/>
</dbReference>
<feature type="region of interest" description="Disordered" evidence="2">
    <location>
        <begin position="407"/>
        <end position="484"/>
    </location>
</feature>
<dbReference type="Proteomes" id="UP000038009">
    <property type="component" value="Unassembled WGS sequence"/>
</dbReference>
<dbReference type="PROSITE" id="PS50076">
    <property type="entry name" value="DNAJ_2"/>
    <property type="match status" value="1"/>
</dbReference>
<feature type="region of interest" description="Disordered" evidence="2">
    <location>
        <begin position="549"/>
        <end position="611"/>
    </location>
</feature>
<feature type="region of interest" description="Disordered" evidence="2">
    <location>
        <begin position="207"/>
        <end position="394"/>
    </location>
</feature>
<evidence type="ECO:0000256" key="2">
    <source>
        <dbReference type="SAM" id="MobiDB-lite"/>
    </source>
</evidence>
<name>A0A0N1I741_LEPSE</name>
<feature type="domain" description="J" evidence="3">
    <location>
        <begin position="1127"/>
        <end position="1196"/>
    </location>
</feature>
<dbReference type="AlphaFoldDB" id="A0A0N1I741"/>
<sequence length="1202" mass="129209">MSFNEIKFGTLRSERVPSLHNSKDEIHSGSLANDLGHHSSSGPSASPSITNAAQTFIFSIDGNGLLTRRAATPHGKQASSSDAPHCCSTRTSDDSGRNNLMSDRDSVAGVIRNGERLPTPLVRALSSVPPSTAAAASFPFIMRGVSCAARRPNTAATAAAAAGAARFENVGESASSSFDNHPYTTSSSESCAKTRFNNYVIGQSVPTGFRSSSAASREGSTRQRPPRVPVVATISHSVAASQGTSPPLNGASSSVHAVSAHSTGKNGVHTCTEEGKASARQPKTHADVAEPTAEANKPSPASPDSTSPVRSASVASAPVRPSLQHQPLHPNSNTSSVLDSTTVYAQGAVSHASETGSSSSVNSAALGDHTRASSKESTDTSKRPHAPFLRMTRTSALRRPVLLTKDTSAAAVASTSGSAKSIPRASTSNAALEGRSRSSFTNRRADLPERRAPSSSSTSTVARFPAYAPVPPRAASSQPQRLRRASLGSMTSAWSSTFYQHRQSVDDDPAPVRLFFQSMPSFTAAQNDKAEDNKSSSDNSASAFNAAASRVSVRGGATADSEVEGSSALGGRVDSVSTSSIQRRNGSEPPHPQRRSFRSLPSASNSAPSVMERLRERGKQYMMREEFAQAITAYSEAIRLAPSCDILGNRAAAFLLTFQYLPAVVDCLYMLSFNPGSVKAHWRAAKAYAAAYRFLDAKKYYLLAQQACMKEHDGLTSITADDLRLDVGSGNDAQNHIKQDKEAKDRSSIAAEAAAVEMVEEYWQHMRAERWSEAVAVMDKILATASYAGPTAVSWQALRLEALLPIHPKTAAAEAESLHSTFPSALELYYVLAKALFYTVHDAASTKRSLQLLDEATAKRSKQNTTLNLHVRHAAMQLRECRMDEGGDTAAVQLESWARRNQLREDSRIAELRHTIEKFARRRDSGNSAYEKGNWDAAAAAYTQCLQTDRLNHALLAAVYCNRTAVYMQAGRWREALSDANAAIQLNPQLVTAYSRRGRIQMYLLSQEYEAQRAVLSRRFSTPWSAAVKEQLMQYADAAVADLTRAVELSPTADLKNQLWQALSQRQTVNTAFSAAQPGNTAKASASSSSSSRTFPHTGSGKGSAYQRSYGESQSASTDLLYGVLQSHLQLLGVDCSGPTAGLLPDFKVIAKAYREAALRWHPDKWVTSTPQEQQEAERQFKLISIAYTSLRERYSDGSMTS</sequence>
<feature type="compositionally biased region" description="Basic and acidic residues" evidence="2">
    <location>
        <begin position="368"/>
        <end position="382"/>
    </location>
</feature>
<evidence type="ECO:0000313" key="5">
    <source>
        <dbReference type="Proteomes" id="UP000038009"/>
    </source>
</evidence>
<dbReference type="SUPFAM" id="SSF46565">
    <property type="entry name" value="Chaperone J-domain"/>
    <property type="match status" value="1"/>
</dbReference>
<dbReference type="PANTHER" id="PTHR44200">
    <property type="entry name" value="DNAJ HOMOLOG SUBFAMILY C MEMBER 7"/>
    <property type="match status" value="1"/>
</dbReference>
<accession>A0A0N1I741</accession>
<feature type="compositionally biased region" description="Low complexity" evidence="2">
    <location>
        <begin position="251"/>
        <end position="262"/>
    </location>
</feature>
<dbReference type="PROSITE" id="PS50005">
    <property type="entry name" value="TPR"/>
    <property type="match status" value="2"/>
</dbReference>
<comment type="caution">
    <text evidence="4">The sequence shown here is derived from an EMBL/GenBank/DDBJ whole genome shotgun (WGS) entry which is preliminary data.</text>
</comment>
<organism evidence="4 5">
    <name type="scientific">Leptomonas seymouri</name>
    <dbReference type="NCBI Taxonomy" id="5684"/>
    <lineage>
        <taxon>Eukaryota</taxon>
        <taxon>Discoba</taxon>
        <taxon>Euglenozoa</taxon>
        <taxon>Kinetoplastea</taxon>
        <taxon>Metakinetoplastina</taxon>
        <taxon>Trypanosomatida</taxon>
        <taxon>Trypanosomatidae</taxon>
        <taxon>Leishmaniinae</taxon>
        <taxon>Leptomonas</taxon>
    </lineage>
</organism>
<feature type="compositionally biased region" description="Polar residues" evidence="2">
    <location>
        <begin position="599"/>
        <end position="608"/>
    </location>
</feature>
<dbReference type="VEuPathDB" id="TriTrypDB:Lsey_0028_0200"/>
<gene>
    <name evidence="4" type="ORF">ABL78_1657</name>
</gene>
<feature type="region of interest" description="Disordered" evidence="2">
    <location>
        <begin position="70"/>
        <end position="103"/>
    </location>
</feature>
<dbReference type="EMBL" id="LJSK01000028">
    <property type="protein sequence ID" value="KPI89234.1"/>
    <property type="molecule type" value="Genomic_DNA"/>
</dbReference>
<proteinExistence type="predicted"/>
<evidence type="ECO:0000256" key="1">
    <source>
        <dbReference type="PROSITE-ProRule" id="PRU00339"/>
    </source>
</evidence>
<feature type="region of interest" description="Disordered" evidence="2">
    <location>
        <begin position="1074"/>
        <end position="1109"/>
    </location>
</feature>
<reference evidence="4 5" key="1">
    <citation type="journal article" date="2015" name="PLoS Pathog.">
        <title>Leptomonas seymouri: Adaptations to the Dixenous Life Cycle Analyzed by Genome Sequencing, Transcriptome Profiling and Co-infection with Leishmania donovani.</title>
        <authorList>
            <person name="Kraeva N."/>
            <person name="Butenko A."/>
            <person name="Hlavacova J."/>
            <person name="Kostygov A."/>
            <person name="Myskova J."/>
            <person name="Grybchuk D."/>
            <person name="Lestinova T."/>
            <person name="Votypka J."/>
            <person name="Volf P."/>
            <person name="Opperdoes F."/>
            <person name="Flegontov P."/>
            <person name="Lukes J."/>
            <person name="Yurchenko V."/>
        </authorList>
    </citation>
    <scope>NUCLEOTIDE SEQUENCE [LARGE SCALE GENOMIC DNA]</scope>
    <source>
        <strain evidence="4 5">ATCC 30220</strain>
    </source>
</reference>
<evidence type="ECO:0000313" key="4">
    <source>
        <dbReference type="EMBL" id="KPI89234.1"/>
    </source>
</evidence>
<dbReference type="Gene3D" id="1.10.287.110">
    <property type="entry name" value="DnaJ domain"/>
    <property type="match status" value="1"/>
</dbReference>
<dbReference type="CDD" id="cd06257">
    <property type="entry name" value="DnaJ"/>
    <property type="match status" value="1"/>
</dbReference>
<dbReference type="Gene3D" id="1.25.40.10">
    <property type="entry name" value="Tetratricopeptide repeat domain"/>
    <property type="match status" value="2"/>
</dbReference>
<feature type="repeat" description="TPR" evidence="1">
    <location>
        <begin position="611"/>
        <end position="644"/>
    </location>
</feature>